<feature type="compositionally biased region" description="Basic and acidic residues" evidence="1">
    <location>
        <begin position="405"/>
        <end position="414"/>
    </location>
</feature>
<evidence type="ECO:0000313" key="5">
    <source>
        <dbReference type="Proteomes" id="UP000605846"/>
    </source>
</evidence>
<dbReference type="CDD" id="cd02325">
    <property type="entry name" value="R3H"/>
    <property type="match status" value="1"/>
</dbReference>
<evidence type="ECO:0000256" key="1">
    <source>
        <dbReference type="SAM" id="MobiDB-lite"/>
    </source>
</evidence>
<dbReference type="Gene3D" id="3.30.1370.50">
    <property type="entry name" value="R3H-like domain"/>
    <property type="match status" value="1"/>
</dbReference>
<dbReference type="SMART" id="SM00443">
    <property type="entry name" value="G_patch"/>
    <property type="match status" value="1"/>
</dbReference>
<feature type="region of interest" description="Disordered" evidence="1">
    <location>
        <begin position="512"/>
        <end position="554"/>
    </location>
</feature>
<feature type="domain" description="G-patch" evidence="2">
    <location>
        <begin position="561"/>
        <end position="604"/>
    </location>
</feature>
<organism evidence="4 5">
    <name type="scientific">Apophysomyces ossiformis</name>
    <dbReference type="NCBI Taxonomy" id="679940"/>
    <lineage>
        <taxon>Eukaryota</taxon>
        <taxon>Fungi</taxon>
        <taxon>Fungi incertae sedis</taxon>
        <taxon>Mucoromycota</taxon>
        <taxon>Mucoromycotina</taxon>
        <taxon>Mucoromycetes</taxon>
        <taxon>Mucorales</taxon>
        <taxon>Mucorineae</taxon>
        <taxon>Mucoraceae</taxon>
        <taxon>Apophysomyces</taxon>
    </lineage>
</organism>
<feature type="region of interest" description="Disordered" evidence="1">
    <location>
        <begin position="1"/>
        <end position="48"/>
    </location>
</feature>
<protein>
    <recommendedName>
        <fullName evidence="6">Protein SQS1</fullName>
    </recommendedName>
</protein>
<dbReference type="InterPro" id="IPR000467">
    <property type="entry name" value="G_patch_dom"/>
</dbReference>
<evidence type="ECO:0000259" key="2">
    <source>
        <dbReference type="PROSITE" id="PS50174"/>
    </source>
</evidence>
<feature type="compositionally biased region" description="Basic residues" evidence="1">
    <location>
        <begin position="390"/>
        <end position="404"/>
    </location>
</feature>
<dbReference type="InterPro" id="IPR036867">
    <property type="entry name" value="R3H_dom_sf"/>
</dbReference>
<feature type="region of interest" description="Disordered" evidence="1">
    <location>
        <begin position="179"/>
        <end position="209"/>
    </location>
</feature>
<dbReference type="PROSITE" id="PS50174">
    <property type="entry name" value="G_PATCH"/>
    <property type="match status" value="1"/>
</dbReference>
<comment type="caution">
    <text evidence="4">The sequence shown here is derived from an EMBL/GenBank/DDBJ whole genome shotgun (WGS) entry which is preliminary data.</text>
</comment>
<dbReference type="Pfam" id="PF01424">
    <property type="entry name" value="R3H"/>
    <property type="match status" value="1"/>
</dbReference>
<evidence type="ECO:0008006" key="6">
    <source>
        <dbReference type="Google" id="ProtNLM"/>
    </source>
</evidence>
<name>A0A8H7ERA0_9FUNG</name>
<proteinExistence type="predicted"/>
<dbReference type="Proteomes" id="UP000605846">
    <property type="component" value="Unassembled WGS sequence"/>
</dbReference>
<sequence>MAKGSRGRSGRGRGGANRGRGNRGGRHGGGGRRQLRPSPIGYVYEPETYSDSDLLDDFRLYGQFDDSSDESEEDLKRSKNKKSKKKKNKKGGQQQKTEKGLKIYLGDEPEDDVVPEHRPGLGSSSSNARRRPAAAKGGYPAAVNFVQSVTQTLDDSSDQEEDIKMASVESAEKIDLGEGTVPFYFDSNPSEPNMQAEKPTVNKKQKKSKKTKLVRGDDLYLSEDSQLEEEMDDESMEILRDYMENTSLDEMDLLQHLTSQLDRLEDDSIYDYGLLEDEYSEEDDLDHEERLLEYESDDDEDSYDEFYSSAKDLEEVSPTAFASENTRTQGISSKKFAKDSSDAFERNTPNWREIEISPFQRSLEDALAQVPPGLQAGLRGKLAFERKMEKQRHRMQLKEKKRSKEGKERKGNDHLDLRKIDSRIRDFIKDDSISSYHFQPMSKHTRRQIHLLARAYNLDSSSIGHGAHRTPTLTKTDRTFMPTDRRYIDRFIEEAQMTIDLKYKMASRKALRPEPLPKGKKFNLPKHSGPKKGGPKSNKGAVDTGPAHGTVVGSGVAPIGESNVGHRMLAALGWKQGDALGANNDGIRVPIEAVIRKKRRGLGS</sequence>
<dbReference type="InterPro" id="IPR051189">
    <property type="entry name" value="Splicing_assoc_domain"/>
</dbReference>
<feature type="region of interest" description="Disordered" evidence="1">
    <location>
        <begin position="390"/>
        <end position="414"/>
    </location>
</feature>
<keyword evidence="5" id="KW-1185">Reference proteome</keyword>
<feature type="compositionally biased region" description="Basic residues" evidence="1">
    <location>
        <begin position="20"/>
        <end position="35"/>
    </location>
</feature>
<dbReference type="Pfam" id="PF01585">
    <property type="entry name" value="G-patch"/>
    <property type="match status" value="1"/>
</dbReference>
<dbReference type="SMART" id="SM00393">
    <property type="entry name" value="R3H"/>
    <property type="match status" value="1"/>
</dbReference>
<feature type="compositionally biased region" description="Basic residues" evidence="1">
    <location>
        <begin position="518"/>
        <end position="534"/>
    </location>
</feature>
<feature type="compositionally biased region" description="Basic residues" evidence="1">
    <location>
        <begin position="78"/>
        <end position="90"/>
    </location>
</feature>
<feature type="domain" description="R3H" evidence="3">
    <location>
        <begin position="414"/>
        <end position="477"/>
    </location>
</feature>
<dbReference type="PANTHER" id="PTHR14195">
    <property type="entry name" value="G PATCH DOMAIN CONTAINING PROTEIN 2"/>
    <property type="match status" value="1"/>
</dbReference>
<evidence type="ECO:0000259" key="3">
    <source>
        <dbReference type="PROSITE" id="PS51061"/>
    </source>
</evidence>
<feature type="compositionally biased region" description="Basic residues" evidence="1">
    <location>
        <begin position="1"/>
        <end position="11"/>
    </location>
</feature>
<feature type="region of interest" description="Disordered" evidence="1">
    <location>
        <begin position="64"/>
        <end position="138"/>
    </location>
</feature>
<evidence type="ECO:0000313" key="4">
    <source>
        <dbReference type="EMBL" id="KAF7728483.1"/>
    </source>
</evidence>
<dbReference type="OrthoDB" id="21470at2759"/>
<reference evidence="4" key="1">
    <citation type="submission" date="2020-01" db="EMBL/GenBank/DDBJ databases">
        <title>Genome Sequencing of Three Apophysomyces-Like Fungal Strains Confirms a Novel Fungal Genus in the Mucoromycota with divergent Burkholderia-like Endosymbiotic Bacteria.</title>
        <authorList>
            <person name="Stajich J.E."/>
            <person name="Macias A.M."/>
            <person name="Carter-House D."/>
            <person name="Lovett B."/>
            <person name="Kasson L.R."/>
            <person name="Berry K."/>
            <person name="Grigoriev I."/>
            <person name="Chang Y."/>
            <person name="Spatafora J."/>
            <person name="Kasson M.T."/>
        </authorList>
    </citation>
    <scope>NUCLEOTIDE SEQUENCE</scope>
    <source>
        <strain evidence="4">NRRL A-21654</strain>
    </source>
</reference>
<dbReference type="InterPro" id="IPR001374">
    <property type="entry name" value="R3H_dom"/>
</dbReference>
<dbReference type="SUPFAM" id="SSF82708">
    <property type="entry name" value="R3H domain"/>
    <property type="match status" value="1"/>
</dbReference>
<accession>A0A8H7ERA0</accession>
<dbReference type="PROSITE" id="PS51061">
    <property type="entry name" value="R3H"/>
    <property type="match status" value="1"/>
</dbReference>
<dbReference type="EMBL" id="JABAYA010000036">
    <property type="protein sequence ID" value="KAF7728483.1"/>
    <property type="molecule type" value="Genomic_DNA"/>
</dbReference>
<dbReference type="AlphaFoldDB" id="A0A8H7ERA0"/>
<gene>
    <name evidence="4" type="ORF">EC973_006036</name>
</gene>
<dbReference type="GO" id="GO:0003676">
    <property type="term" value="F:nucleic acid binding"/>
    <property type="evidence" value="ECO:0007669"/>
    <property type="project" value="UniProtKB-UniRule"/>
</dbReference>